<dbReference type="EMBL" id="BJTZ01000026">
    <property type="protein sequence ID" value="GEK15205.1"/>
    <property type="molecule type" value="Genomic_DNA"/>
</dbReference>
<accession>A0A510UQT7</accession>
<evidence type="ECO:0000313" key="2">
    <source>
        <dbReference type="Proteomes" id="UP000321787"/>
    </source>
</evidence>
<dbReference type="Proteomes" id="UP000321787">
    <property type="component" value="Unassembled WGS sequence"/>
</dbReference>
<name>A0A510UQT7_ALIFS</name>
<sequence length="65" mass="6957">MASSDKDLQAFLEEELKAEGFVLDSEFAMAGKFAKAVAKAVVKERTQNAEVIIDKGSSAGTYKVS</sequence>
<dbReference type="AlphaFoldDB" id="A0A510UQT7"/>
<dbReference type="RefSeq" id="WP_146865669.1">
    <property type="nucleotide sequence ID" value="NZ_BJTZ01000026.1"/>
</dbReference>
<evidence type="ECO:0000313" key="1">
    <source>
        <dbReference type="EMBL" id="GEK15205.1"/>
    </source>
</evidence>
<proteinExistence type="predicted"/>
<reference evidence="1 2" key="1">
    <citation type="submission" date="2019-07" db="EMBL/GenBank/DDBJ databases">
        <title>Whole genome shotgun sequence of Aliivibrio fischeri NBRC 101058.</title>
        <authorList>
            <person name="Hosoyama A."/>
            <person name="Uohara A."/>
            <person name="Ohji S."/>
            <person name="Ichikawa N."/>
        </authorList>
    </citation>
    <scope>NUCLEOTIDE SEQUENCE [LARGE SCALE GENOMIC DNA]</scope>
    <source>
        <strain evidence="1 2">NBRC 101058</strain>
    </source>
</reference>
<comment type="caution">
    <text evidence="1">The sequence shown here is derived from an EMBL/GenBank/DDBJ whole genome shotgun (WGS) entry which is preliminary data.</text>
</comment>
<gene>
    <name evidence="1" type="ORF">AFI02nite_32410</name>
</gene>
<protein>
    <submittedName>
        <fullName evidence="1">Uncharacterized protein</fullName>
    </submittedName>
</protein>
<organism evidence="1 2">
    <name type="scientific">Aliivibrio fischeri</name>
    <name type="common">Vibrio fischeri</name>
    <dbReference type="NCBI Taxonomy" id="668"/>
    <lineage>
        <taxon>Bacteria</taxon>
        <taxon>Pseudomonadati</taxon>
        <taxon>Pseudomonadota</taxon>
        <taxon>Gammaproteobacteria</taxon>
        <taxon>Vibrionales</taxon>
        <taxon>Vibrionaceae</taxon>
        <taxon>Aliivibrio</taxon>
    </lineage>
</organism>